<dbReference type="SMART" id="SM00367">
    <property type="entry name" value="LRR_CC"/>
    <property type="match status" value="3"/>
</dbReference>
<proteinExistence type="predicted"/>
<gene>
    <name evidence="1" type="ORF">LSP00402_LOCUS10026</name>
</gene>
<dbReference type="InterPro" id="IPR050648">
    <property type="entry name" value="F-box_LRR-repeat"/>
</dbReference>
<organism evidence="1">
    <name type="scientific">Lotharella oceanica</name>
    <dbReference type="NCBI Taxonomy" id="641309"/>
    <lineage>
        <taxon>Eukaryota</taxon>
        <taxon>Sar</taxon>
        <taxon>Rhizaria</taxon>
        <taxon>Cercozoa</taxon>
        <taxon>Chlorarachniophyceae</taxon>
        <taxon>Lotharella</taxon>
    </lineage>
</organism>
<accession>A0A7S2TPZ1</accession>
<name>A0A7S2TPZ1_9EUKA</name>
<dbReference type="EMBL" id="HBHP01016176">
    <property type="protein sequence ID" value="CAD9764168.1"/>
    <property type="molecule type" value="Transcribed_RNA"/>
</dbReference>
<dbReference type="PANTHER" id="PTHR13382">
    <property type="entry name" value="MITOCHONDRIAL ATP SYNTHASE COUPLING FACTOR B"/>
    <property type="match status" value="1"/>
</dbReference>
<dbReference type="Gene3D" id="3.80.10.10">
    <property type="entry name" value="Ribonuclease Inhibitor"/>
    <property type="match status" value="1"/>
</dbReference>
<dbReference type="AlphaFoldDB" id="A0A7S2TPZ1"/>
<protein>
    <submittedName>
        <fullName evidence="1">Uncharacterized protein</fullName>
    </submittedName>
</protein>
<dbReference type="GO" id="GO:0005737">
    <property type="term" value="C:cytoplasm"/>
    <property type="evidence" value="ECO:0007669"/>
    <property type="project" value="TreeGrafter"/>
</dbReference>
<dbReference type="SUPFAM" id="SSF52047">
    <property type="entry name" value="RNI-like"/>
    <property type="match status" value="1"/>
</dbReference>
<dbReference type="InterPro" id="IPR006553">
    <property type="entry name" value="Leu-rich_rpt_Cys-con_subtyp"/>
</dbReference>
<dbReference type="InterPro" id="IPR032675">
    <property type="entry name" value="LRR_dom_sf"/>
</dbReference>
<reference evidence="1" key="1">
    <citation type="submission" date="2021-01" db="EMBL/GenBank/DDBJ databases">
        <authorList>
            <person name="Corre E."/>
            <person name="Pelletier E."/>
            <person name="Niang G."/>
            <person name="Scheremetjew M."/>
            <person name="Finn R."/>
            <person name="Kale V."/>
            <person name="Holt S."/>
            <person name="Cochrane G."/>
            <person name="Meng A."/>
            <person name="Brown T."/>
            <person name="Cohen L."/>
        </authorList>
    </citation>
    <scope>NUCLEOTIDE SEQUENCE</scope>
    <source>
        <strain evidence="1">CCMP622</strain>
    </source>
</reference>
<evidence type="ECO:0000313" key="1">
    <source>
        <dbReference type="EMBL" id="CAD9764168.1"/>
    </source>
</evidence>
<sequence>MSSVCVLWNTPLINQEITTLDFPKMRNLVTDKMVQSVATKHTEVDTLCLEHCKRLTDVSICSLAEHYAKELTYVNISYCPLLTDKAIKGLEKCRNLKTLIIIGCNGVSTKAVRNLSSALRHVQLYPPL</sequence>